<accession>A0ABR5CZC3</accession>
<dbReference type="Proteomes" id="UP000032564">
    <property type="component" value="Unassembled WGS sequence"/>
</dbReference>
<proteinExistence type="predicted"/>
<dbReference type="InterPro" id="IPR021760">
    <property type="entry name" value="RepC_C"/>
</dbReference>
<dbReference type="Pfam" id="PF03428">
    <property type="entry name" value="RP-C"/>
    <property type="match status" value="1"/>
</dbReference>
<reference evidence="4 5" key="1">
    <citation type="submission" date="2014-12" db="EMBL/GenBank/DDBJ databases">
        <authorList>
            <person name="Kuzmanovic N."/>
            <person name="Pulawska J."/>
            <person name="Obradovic A."/>
        </authorList>
    </citation>
    <scope>NUCLEOTIDE SEQUENCE [LARGE SCALE GENOMIC DNA]</scope>
    <source>
        <strain evidence="4 5">KFB 330</strain>
    </source>
</reference>
<organism evidence="4 5">
    <name type="scientific">Agrobacterium arsenijevicii</name>
    <dbReference type="NCBI Taxonomy" id="1585697"/>
    <lineage>
        <taxon>Bacteria</taxon>
        <taxon>Pseudomonadati</taxon>
        <taxon>Pseudomonadota</taxon>
        <taxon>Alphaproteobacteria</taxon>
        <taxon>Hyphomicrobiales</taxon>
        <taxon>Rhizobiaceae</taxon>
        <taxon>Rhizobium/Agrobacterium group</taxon>
        <taxon>Agrobacterium</taxon>
    </lineage>
</organism>
<dbReference type="InterPro" id="IPR005090">
    <property type="entry name" value="RepC_N"/>
</dbReference>
<dbReference type="SUPFAM" id="SSF46785">
    <property type="entry name" value="Winged helix' DNA-binding domain"/>
    <property type="match status" value="1"/>
</dbReference>
<keyword evidence="5" id="KW-1185">Reference proteome</keyword>
<evidence type="ECO:0000313" key="4">
    <source>
        <dbReference type="EMBL" id="KJF70111.1"/>
    </source>
</evidence>
<evidence type="ECO:0000259" key="2">
    <source>
        <dbReference type="Pfam" id="PF03428"/>
    </source>
</evidence>
<dbReference type="InterPro" id="IPR047611">
    <property type="entry name" value="RepABC_RepC"/>
</dbReference>
<feature type="domain" description="Plasmid replication protein C C-terminal" evidence="3">
    <location>
        <begin position="309"/>
        <end position="408"/>
    </location>
</feature>
<evidence type="ECO:0000259" key="3">
    <source>
        <dbReference type="Pfam" id="PF11800"/>
    </source>
</evidence>
<name>A0ABR5CZC3_9HYPH</name>
<dbReference type="EMBL" id="JWIT01000047">
    <property type="protein sequence ID" value="KJF70111.1"/>
    <property type="molecule type" value="Genomic_DNA"/>
</dbReference>
<feature type="domain" description="Plasmid replication protein C N-terminal" evidence="2">
    <location>
        <begin position="13"/>
        <end position="186"/>
    </location>
</feature>
<gene>
    <name evidence="4" type="ORF">RP75_28135</name>
</gene>
<sequence>MDAACVTTPFGRRAMTLALLTKHRQAEKASPDIKRNKWKLFRAVCEARHDLDVSDRSLTVLDALLSFYPSDELSASNSMIVFPSNAQLSIRARGMTAATLRRHLAALVDAGLILRKDSPNGKRYARRGRAGDVREAFGFSLAPLLSRAQEIETIAGRIAVDRELLHSTREKISLCRREITKLIQVAREGAIVGDWAELHDRFRSFLSSLPRRPLLDQLQAVLMRLTELRMRIINMLEEHDKSQNMCANESQNERHIQDSHTYSHFESEDDRETSNNRASPSRSESNDAPGCHEKSHPITKDTVGPSVSLDTVLRACPEITHYGPGGSIKSWRDLVTASLILGSMLQINQPAFQAACRAMGPENAAVVIACIYERGGGINSAGAYLRDLSRRAYLGQFSVGPMLLALLRARPRAIA</sequence>
<evidence type="ECO:0000256" key="1">
    <source>
        <dbReference type="SAM" id="MobiDB-lite"/>
    </source>
</evidence>
<feature type="compositionally biased region" description="Basic and acidic residues" evidence="1">
    <location>
        <begin position="251"/>
        <end position="266"/>
    </location>
</feature>
<dbReference type="InterPro" id="IPR036390">
    <property type="entry name" value="WH_DNA-bd_sf"/>
</dbReference>
<protein>
    <submittedName>
        <fullName evidence="4">Replication initiation protein RepC</fullName>
    </submittedName>
</protein>
<comment type="caution">
    <text evidence="4">The sequence shown here is derived from an EMBL/GenBank/DDBJ whole genome shotgun (WGS) entry which is preliminary data.</text>
</comment>
<feature type="region of interest" description="Disordered" evidence="1">
    <location>
        <begin position="243"/>
        <end position="304"/>
    </location>
</feature>
<feature type="compositionally biased region" description="Basic and acidic residues" evidence="1">
    <location>
        <begin position="290"/>
        <end position="299"/>
    </location>
</feature>
<dbReference type="Pfam" id="PF11800">
    <property type="entry name" value="RP-C_C"/>
    <property type="match status" value="1"/>
</dbReference>
<dbReference type="RefSeq" id="WP_045024702.1">
    <property type="nucleotide sequence ID" value="NZ_CP166108.1"/>
</dbReference>
<evidence type="ECO:0000313" key="5">
    <source>
        <dbReference type="Proteomes" id="UP000032564"/>
    </source>
</evidence>
<dbReference type="NCBIfam" id="NF010396">
    <property type="entry name" value="PRK13824.1"/>
    <property type="match status" value="1"/>
</dbReference>
<dbReference type="NCBIfam" id="NF040974">
    <property type="entry name" value="RepABC_RepC"/>
    <property type="match status" value="1"/>
</dbReference>